<protein>
    <submittedName>
        <fullName evidence="1">Uncharacterized protein</fullName>
    </submittedName>
</protein>
<comment type="caution">
    <text evidence="1">The sequence shown here is derived from an EMBL/GenBank/DDBJ whole genome shotgun (WGS) entry which is preliminary data.</text>
</comment>
<accession>A0ABP1QQV7</accession>
<gene>
    <name evidence="1" type="ORF">ODALV1_LOCUS12911</name>
</gene>
<name>A0ABP1QQV7_9HEXA</name>
<keyword evidence="2" id="KW-1185">Reference proteome</keyword>
<sequence length="162" mass="18391">MKHYRVTVQEFWSVLNLLKVENPRKVRKKLNDASLSNLIVNAYVRAAKGILPVDLLRVVELGWSSPPRIKDTKKESWKAMTGPWILTTYWLVSVLGRLPVGFHIAVAVDRNSLMMDNLPLSKTMARIMECGDVLEIFNLPANPTDTGTQLLCFSYNNSIKFT</sequence>
<evidence type="ECO:0000313" key="1">
    <source>
        <dbReference type="EMBL" id="CAL8108220.1"/>
    </source>
</evidence>
<evidence type="ECO:0000313" key="2">
    <source>
        <dbReference type="Proteomes" id="UP001642540"/>
    </source>
</evidence>
<dbReference type="EMBL" id="CAXLJM020000039">
    <property type="protein sequence ID" value="CAL8108220.1"/>
    <property type="molecule type" value="Genomic_DNA"/>
</dbReference>
<organism evidence="1 2">
    <name type="scientific">Orchesella dallaii</name>
    <dbReference type="NCBI Taxonomy" id="48710"/>
    <lineage>
        <taxon>Eukaryota</taxon>
        <taxon>Metazoa</taxon>
        <taxon>Ecdysozoa</taxon>
        <taxon>Arthropoda</taxon>
        <taxon>Hexapoda</taxon>
        <taxon>Collembola</taxon>
        <taxon>Entomobryomorpha</taxon>
        <taxon>Entomobryoidea</taxon>
        <taxon>Orchesellidae</taxon>
        <taxon>Orchesellinae</taxon>
        <taxon>Orchesella</taxon>
    </lineage>
</organism>
<dbReference type="Proteomes" id="UP001642540">
    <property type="component" value="Unassembled WGS sequence"/>
</dbReference>
<reference evidence="1 2" key="1">
    <citation type="submission" date="2024-08" db="EMBL/GenBank/DDBJ databases">
        <authorList>
            <person name="Cucini C."/>
            <person name="Frati F."/>
        </authorList>
    </citation>
    <scope>NUCLEOTIDE SEQUENCE [LARGE SCALE GENOMIC DNA]</scope>
</reference>
<proteinExistence type="predicted"/>